<dbReference type="HOGENOM" id="CLU_3319580_0_0_6"/>
<gene>
    <name evidence="1" type="ordered locus">Y11_30061</name>
</gene>
<reference evidence="1 2" key="1">
    <citation type="journal article" date="2011" name="J. Bacteriol.">
        <title>Complete genome sequence of Yersinia enterocolitica subsp. palearctica serogroup O:3.</title>
        <authorList>
            <person name="Batzilla J."/>
            <person name="Hoper D."/>
            <person name="Antonenka U."/>
            <person name="Heesemann J."/>
            <person name="Rakin A."/>
        </authorList>
    </citation>
    <scope>NUCLEOTIDE SEQUENCE [LARGE SCALE GENOMIC DNA]</scope>
    <source>
        <strain evidence="2">DSM 13030 / CIP 106945 / Y11</strain>
    </source>
</reference>
<dbReference type="EMBL" id="FR729477">
    <property type="protein sequence ID" value="CBY29524.1"/>
    <property type="molecule type" value="Genomic_DNA"/>
</dbReference>
<evidence type="ECO:0000313" key="2">
    <source>
        <dbReference type="Proteomes" id="UP000008084"/>
    </source>
</evidence>
<evidence type="ECO:0000313" key="1">
    <source>
        <dbReference type="EMBL" id="CBY29524.1"/>
    </source>
</evidence>
<sequence length="39" mass="4532">MLVVKTTEKRFACHFGLLQAILACVKNDELQKILISFFY</sequence>
<dbReference type="AlphaFoldDB" id="A0A0H3NZR6"/>
<accession>A0A0H3NZR6</accession>
<dbReference type="PROSITE" id="PS51257">
    <property type="entry name" value="PROKAR_LIPOPROTEIN"/>
    <property type="match status" value="1"/>
</dbReference>
<name>A0A0H3NZR6_YERE1</name>
<protein>
    <submittedName>
        <fullName evidence="1">Uncharacterized protein</fullName>
    </submittedName>
</protein>
<dbReference type="Proteomes" id="UP000008084">
    <property type="component" value="Chromosome"/>
</dbReference>
<organism evidence="1 2">
    <name type="scientific">Yersinia enterocolitica subsp. palearctica serotype O:3 (strain DSM 13030 / CIP 106945 / Y11)</name>
    <dbReference type="NCBI Taxonomy" id="930944"/>
    <lineage>
        <taxon>Bacteria</taxon>
        <taxon>Pseudomonadati</taxon>
        <taxon>Pseudomonadota</taxon>
        <taxon>Gammaproteobacteria</taxon>
        <taxon>Enterobacterales</taxon>
        <taxon>Yersiniaceae</taxon>
        <taxon>Yersinia</taxon>
    </lineage>
</organism>
<proteinExistence type="predicted"/>
<dbReference type="KEGG" id="yey:Y11_30061"/>
<dbReference type="PATRIC" id="fig|930944.6.peg.2990"/>